<keyword evidence="4 9" id="KW-0067">ATP-binding</keyword>
<keyword evidence="7" id="KW-0732">Signal</keyword>
<evidence type="ECO:0000313" key="10">
    <source>
        <dbReference type="Proteomes" id="UP000018454"/>
    </source>
</evidence>
<dbReference type="PROSITE" id="PS00211">
    <property type="entry name" value="ABC_TRANSPORTER_1"/>
    <property type="match status" value="1"/>
</dbReference>
<evidence type="ECO:0000256" key="2">
    <source>
        <dbReference type="ARBA" id="ARBA00022448"/>
    </source>
</evidence>
<keyword evidence="6" id="KW-0406">Ion transport</keyword>
<dbReference type="GO" id="GO:0016887">
    <property type="term" value="F:ATP hydrolysis activity"/>
    <property type="evidence" value="ECO:0007669"/>
    <property type="project" value="InterPro"/>
</dbReference>
<evidence type="ECO:0000259" key="8">
    <source>
        <dbReference type="PROSITE" id="PS50893"/>
    </source>
</evidence>
<dbReference type="InterPro" id="IPR027417">
    <property type="entry name" value="P-loop_NTPase"/>
</dbReference>
<dbReference type="GO" id="GO:0006829">
    <property type="term" value="P:zinc ion transport"/>
    <property type="evidence" value="ECO:0007669"/>
    <property type="project" value="UniProtKB-KW"/>
</dbReference>
<dbReference type="PANTHER" id="PTHR42734:SF17">
    <property type="entry name" value="METAL TRANSPORT SYSTEM ATP-BINDING PROTEIN TM_0124-RELATED"/>
    <property type="match status" value="1"/>
</dbReference>
<feature type="chain" id="PRO_5003277516" evidence="7">
    <location>
        <begin position="27"/>
        <end position="289"/>
    </location>
</feature>
<proteinExistence type="inferred from homology"/>
<evidence type="ECO:0000256" key="6">
    <source>
        <dbReference type="ARBA" id="ARBA00023065"/>
    </source>
</evidence>
<gene>
    <name evidence="9" type="primary">mntB</name>
    <name evidence="9" type="ORF">APO_2514</name>
</gene>
<dbReference type="InterPro" id="IPR003593">
    <property type="entry name" value="AAA+_ATPase"/>
</dbReference>
<dbReference type="PROSITE" id="PS50893">
    <property type="entry name" value="ABC_TRANSPORTER_2"/>
    <property type="match status" value="1"/>
</dbReference>
<name>F1YWA3_9PROT</name>
<keyword evidence="3" id="KW-0547">Nucleotide-binding</keyword>
<dbReference type="EMBL" id="AEUP01000036">
    <property type="protein sequence ID" value="EGE46905.1"/>
    <property type="molecule type" value="Genomic_DNA"/>
</dbReference>
<dbReference type="InterPro" id="IPR050153">
    <property type="entry name" value="Metal_Ion_Import_ABC"/>
</dbReference>
<feature type="domain" description="ABC transporter" evidence="8">
    <location>
        <begin position="27"/>
        <end position="259"/>
    </location>
</feature>
<keyword evidence="2" id="KW-0813">Transport</keyword>
<evidence type="ECO:0000256" key="7">
    <source>
        <dbReference type="SAM" id="SignalP"/>
    </source>
</evidence>
<sequence>MANMDQFNSYASCAFAWCCAVMSSSAVQVAGVTLLRQKKTVLDNISFTIPTGSFVAVLGGNGAGKTTLFRTLLGLEKLSAGQIWIEGQPVQKGRMPIGYMPQVRAMVAAQLSGWSTVAAAQQGWKWGLPFYGKQARADIDAALAAVDAQDLARRPVGSLSGGERQRLMLAQALLDNPHILLLDEPLASLDPARMRETAERIHTLARDRNITVLMSTHDINPLMGLMDHVLYMAHGKAVLGRVEDVMTTQTLSALYGAPVEVIKAGNRLFVVAEGGGASLQSCMCVGHSA</sequence>
<comment type="similarity">
    <text evidence="1">Belongs to the ABC transporter superfamily.</text>
</comment>
<dbReference type="InterPro" id="IPR003439">
    <property type="entry name" value="ABC_transporter-like_ATP-bd"/>
</dbReference>
<feature type="signal peptide" evidence="7">
    <location>
        <begin position="1"/>
        <end position="26"/>
    </location>
</feature>
<dbReference type="Proteomes" id="UP000018454">
    <property type="component" value="Unassembled WGS sequence"/>
</dbReference>
<dbReference type="SUPFAM" id="SSF52540">
    <property type="entry name" value="P-loop containing nucleoside triphosphate hydrolases"/>
    <property type="match status" value="1"/>
</dbReference>
<evidence type="ECO:0000256" key="5">
    <source>
        <dbReference type="ARBA" id="ARBA00022906"/>
    </source>
</evidence>
<keyword evidence="5" id="KW-0862">Zinc</keyword>
<dbReference type="InterPro" id="IPR017871">
    <property type="entry name" value="ABC_transporter-like_CS"/>
</dbReference>
<comment type="caution">
    <text evidence="9">The sequence shown here is derived from an EMBL/GenBank/DDBJ whole genome shotgun (WGS) entry which is preliminary data.</text>
</comment>
<dbReference type="GO" id="GO:0005524">
    <property type="term" value="F:ATP binding"/>
    <property type="evidence" value="ECO:0007669"/>
    <property type="project" value="UniProtKB-KW"/>
</dbReference>
<organism evidence="9 10">
    <name type="scientific">Acetobacter pomorum DM001</name>
    <dbReference type="NCBI Taxonomy" id="945681"/>
    <lineage>
        <taxon>Bacteria</taxon>
        <taxon>Pseudomonadati</taxon>
        <taxon>Pseudomonadota</taxon>
        <taxon>Alphaproteobacteria</taxon>
        <taxon>Acetobacterales</taxon>
        <taxon>Acetobacteraceae</taxon>
        <taxon>Acetobacter</taxon>
    </lineage>
</organism>
<evidence type="ECO:0000256" key="3">
    <source>
        <dbReference type="ARBA" id="ARBA00022741"/>
    </source>
</evidence>
<dbReference type="Pfam" id="PF00005">
    <property type="entry name" value="ABC_tran"/>
    <property type="match status" value="1"/>
</dbReference>
<dbReference type="SMART" id="SM00382">
    <property type="entry name" value="AAA"/>
    <property type="match status" value="1"/>
</dbReference>
<evidence type="ECO:0000256" key="1">
    <source>
        <dbReference type="ARBA" id="ARBA00005417"/>
    </source>
</evidence>
<keyword evidence="5" id="KW-0864">Zinc transport</keyword>
<dbReference type="Gene3D" id="3.40.50.300">
    <property type="entry name" value="P-loop containing nucleotide triphosphate hydrolases"/>
    <property type="match status" value="1"/>
</dbReference>
<dbReference type="PANTHER" id="PTHR42734">
    <property type="entry name" value="METAL TRANSPORT SYSTEM ATP-BINDING PROTEIN TM_0124-RELATED"/>
    <property type="match status" value="1"/>
</dbReference>
<accession>F1YWA3</accession>
<reference evidence="9 10" key="1">
    <citation type="journal article" date="2011" name="Science">
        <title>Drosophila microbiome modulates host developmental and metabolic homeostasis via insulin signaling.</title>
        <authorList>
            <person name="Shin S.C."/>
            <person name="Kim S.H."/>
            <person name="You H."/>
            <person name="Kim B."/>
            <person name="Kim A.C."/>
            <person name="Lee K.A."/>
            <person name="Yoon J.H."/>
            <person name="Ryu J.H."/>
            <person name="Lee W.J."/>
        </authorList>
    </citation>
    <scope>NUCLEOTIDE SEQUENCE [LARGE SCALE GENOMIC DNA]</scope>
    <source>
        <strain evidence="9 10">DM001</strain>
    </source>
</reference>
<dbReference type="AlphaFoldDB" id="F1YWA3"/>
<evidence type="ECO:0000313" key="9">
    <source>
        <dbReference type="EMBL" id="EGE46905.1"/>
    </source>
</evidence>
<protein>
    <submittedName>
        <fullName evidence="9">Manganese transport system ATP-binding protein MntB</fullName>
    </submittedName>
</protein>
<evidence type="ECO:0000256" key="4">
    <source>
        <dbReference type="ARBA" id="ARBA00022840"/>
    </source>
</evidence>